<feature type="domain" description="Amine oxidase" evidence="1">
    <location>
        <begin position="104"/>
        <end position="324"/>
    </location>
</feature>
<dbReference type="EMBL" id="CP036268">
    <property type="protein sequence ID" value="QDT36297.1"/>
    <property type="molecule type" value="Genomic_DNA"/>
</dbReference>
<dbReference type="AlphaFoldDB" id="A0A517QXH7"/>
<dbReference type="Pfam" id="PF13450">
    <property type="entry name" value="NAD_binding_8"/>
    <property type="match status" value="1"/>
</dbReference>
<keyword evidence="3" id="KW-1185">Reference proteome</keyword>
<gene>
    <name evidence="2" type="primary">crtN</name>
    <name evidence="2" type="ORF">Pan189_06530</name>
</gene>
<protein>
    <submittedName>
        <fullName evidence="2">Dehydrosqualene desaturase</fullName>
        <ecNumber evidence="2">1.3.8.2</ecNumber>
    </submittedName>
</protein>
<dbReference type="PANTHER" id="PTHR16128">
    <property type="entry name" value="FAD/NAD(P)-BINDING OXIDOREDUCTASE FAMILY PROTEIN"/>
    <property type="match status" value="1"/>
</dbReference>
<organism evidence="2 3">
    <name type="scientific">Stratiformator vulcanicus</name>
    <dbReference type="NCBI Taxonomy" id="2527980"/>
    <lineage>
        <taxon>Bacteria</taxon>
        <taxon>Pseudomonadati</taxon>
        <taxon>Planctomycetota</taxon>
        <taxon>Planctomycetia</taxon>
        <taxon>Planctomycetales</taxon>
        <taxon>Planctomycetaceae</taxon>
        <taxon>Stratiformator</taxon>
    </lineage>
</organism>
<dbReference type="Gene3D" id="3.90.660.10">
    <property type="match status" value="1"/>
</dbReference>
<dbReference type="OrthoDB" id="5792777at2"/>
<evidence type="ECO:0000313" key="3">
    <source>
        <dbReference type="Proteomes" id="UP000317318"/>
    </source>
</evidence>
<evidence type="ECO:0000313" key="2">
    <source>
        <dbReference type="EMBL" id="QDT36297.1"/>
    </source>
</evidence>
<dbReference type="Gene3D" id="3.50.50.60">
    <property type="entry name" value="FAD/NAD(P)-binding domain"/>
    <property type="match status" value="1"/>
</dbReference>
<sequence>MKIAIVGGGLCGLTAGRELDSAGLAVTVFDKGRGVGGRMSTRRADDGVLFDHGAQYFTARDPRFQEAVDQWVDSEVAAEWTGRIVAIGEDDQQPKDEAIRFVGVPGMSNVCRRLAEGIDVRKATRVASIQQQNGGWALTDENDASLGEFDRVLVTAPPIQTAALLDGIAPFASQIADVNLDPCWAVMVTFAERFEVPFDGAFVNREDAKLSWVARMSSRPDRPTEPDAWVLHGSPAWSNRSIEDPPFGVRAALLEDFSIVTERTLPPVKSAEAHRWRYAFCPDPLDAGCFYDPDTGLGAGGDWCNGARVEGAFLSGMELAGRVLESR</sequence>
<dbReference type="RefSeq" id="WP_145362509.1">
    <property type="nucleotide sequence ID" value="NZ_CP036268.1"/>
</dbReference>
<accession>A0A517QXH7</accession>
<dbReference type="InterPro" id="IPR002937">
    <property type="entry name" value="Amino_oxidase"/>
</dbReference>
<dbReference type="Proteomes" id="UP000317318">
    <property type="component" value="Chromosome"/>
</dbReference>
<dbReference type="GO" id="GO:0102223">
    <property type="term" value="F:4,4'-diapophytoene desaturase (4,4'-diaponeurosporene-forming)"/>
    <property type="evidence" value="ECO:0007669"/>
    <property type="project" value="UniProtKB-EC"/>
</dbReference>
<name>A0A517QXH7_9PLAN</name>
<evidence type="ECO:0000259" key="1">
    <source>
        <dbReference type="Pfam" id="PF01593"/>
    </source>
</evidence>
<dbReference type="InterPro" id="IPR036188">
    <property type="entry name" value="FAD/NAD-bd_sf"/>
</dbReference>
<dbReference type="PANTHER" id="PTHR16128:SF5">
    <property type="entry name" value="FAD_NAD(P)-BINDING OXIDOREDUCTASE FAMILY PROTEIN"/>
    <property type="match status" value="1"/>
</dbReference>
<proteinExistence type="predicted"/>
<dbReference type="Pfam" id="PF01593">
    <property type="entry name" value="Amino_oxidase"/>
    <property type="match status" value="1"/>
</dbReference>
<keyword evidence="2" id="KW-0560">Oxidoreductase</keyword>
<reference evidence="2 3" key="1">
    <citation type="submission" date="2019-02" db="EMBL/GenBank/DDBJ databases">
        <title>Deep-cultivation of Planctomycetes and their phenomic and genomic characterization uncovers novel biology.</title>
        <authorList>
            <person name="Wiegand S."/>
            <person name="Jogler M."/>
            <person name="Boedeker C."/>
            <person name="Pinto D."/>
            <person name="Vollmers J."/>
            <person name="Rivas-Marin E."/>
            <person name="Kohn T."/>
            <person name="Peeters S.H."/>
            <person name="Heuer A."/>
            <person name="Rast P."/>
            <person name="Oberbeckmann S."/>
            <person name="Bunk B."/>
            <person name="Jeske O."/>
            <person name="Meyerdierks A."/>
            <person name="Storesund J.E."/>
            <person name="Kallscheuer N."/>
            <person name="Luecker S."/>
            <person name="Lage O.M."/>
            <person name="Pohl T."/>
            <person name="Merkel B.J."/>
            <person name="Hornburger P."/>
            <person name="Mueller R.-W."/>
            <person name="Bruemmer F."/>
            <person name="Labrenz M."/>
            <person name="Spormann A.M."/>
            <person name="Op den Camp H."/>
            <person name="Overmann J."/>
            <person name="Amann R."/>
            <person name="Jetten M.S.M."/>
            <person name="Mascher T."/>
            <person name="Medema M.H."/>
            <person name="Devos D.P."/>
            <person name="Kaster A.-K."/>
            <person name="Ovreas L."/>
            <person name="Rohde M."/>
            <person name="Galperin M.Y."/>
            <person name="Jogler C."/>
        </authorList>
    </citation>
    <scope>NUCLEOTIDE SEQUENCE [LARGE SCALE GENOMIC DNA]</scope>
    <source>
        <strain evidence="2 3">Pan189</strain>
    </source>
</reference>
<dbReference type="SUPFAM" id="SSF51905">
    <property type="entry name" value="FAD/NAD(P)-binding domain"/>
    <property type="match status" value="1"/>
</dbReference>
<dbReference type="KEGG" id="svp:Pan189_06530"/>
<dbReference type="EC" id="1.3.8.2" evidence="2"/>